<dbReference type="SUPFAM" id="SSF55874">
    <property type="entry name" value="ATPase domain of HSP90 chaperone/DNA topoisomerase II/histidine kinase"/>
    <property type="match status" value="1"/>
</dbReference>
<dbReference type="InterPro" id="IPR013515">
    <property type="entry name" value="Phytochrome_cen-reg"/>
</dbReference>
<dbReference type="InterPro" id="IPR029016">
    <property type="entry name" value="GAF-like_dom_sf"/>
</dbReference>
<dbReference type="Gene3D" id="3.30.450.270">
    <property type="match status" value="1"/>
</dbReference>
<evidence type="ECO:0000256" key="7">
    <source>
        <dbReference type="ARBA" id="ARBA00022679"/>
    </source>
</evidence>
<dbReference type="PROSITE" id="PS50109">
    <property type="entry name" value="HIS_KIN"/>
    <property type="match status" value="1"/>
</dbReference>
<dbReference type="GO" id="GO:0009881">
    <property type="term" value="F:photoreceptor activity"/>
    <property type="evidence" value="ECO:0007669"/>
    <property type="project" value="UniProtKB-KW"/>
</dbReference>
<keyword evidence="8" id="KW-0547">Nucleotide-binding</keyword>
<dbReference type="InterPro" id="IPR043150">
    <property type="entry name" value="Phytochrome_PHY_sf"/>
</dbReference>
<evidence type="ECO:0000259" key="16">
    <source>
        <dbReference type="PROSITE" id="PS50109"/>
    </source>
</evidence>
<evidence type="ECO:0000256" key="9">
    <source>
        <dbReference type="ARBA" id="ARBA00022777"/>
    </source>
</evidence>
<comment type="catalytic activity">
    <reaction evidence="1">
        <text>ATP + protein L-histidine = ADP + protein N-phospho-L-histidine.</text>
        <dbReference type="EC" id="2.7.13.3"/>
    </reaction>
</comment>
<dbReference type="EMBL" id="UFQQ01000009">
    <property type="protein sequence ID" value="SSW90967.1"/>
    <property type="molecule type" value="Genomic_DNA"/>
</dbReference>
<sequence>MYSGLDNSAESRPASCPESDHFGGPRLGAFPSDSIHPHAALLALAPDDLTIVQAGGATEELLGTAAVLLPGTAASTAFSSDQIARLRTLAMAERPIERPLHAFTLNAPDAPPTDVIVHHASGLLVAEFDPRREPPPDDSLALVQSMIRRVQPASSVQGFCEAMATELRRVTGFDRVMVYRFASDGCCDVIAECRAPEVGSFLGLRDPQPDIPKRPGICNRISMQPDTRAIAAPIVPEVNPRSGAALELSQSSIRSASPDHRQYLARLGVAASLSLSLVVDGELWGLLVCHHRTPRFLPYRMRETCALFSEMASSQIETRLAAEQLTARLHSGRIHEELVTRMSQESDLAEGLIRFYPSLLGFIPAAGVGLWIDGQFTGTGQTPDAAQIASLIGWLHGVAQDGVFHTECLPLVFPPARAFAAQACGLIALSLSNTPRDYVLWFRPEVVRHVTWAGAPNRPVGVDRDGTRASGSGGAAHWRESVRLHSDPWCEAEIDAAHRLRDSLIEVVRRRIDGIARERRSAQLLQQQLMRQLEVGLNRSKDVAQSLQEEKDRRVLVEADLSQVLRRTVEDQEAERLRIARELHDTLGQSLTLLQLGFDKLGQAAGDRPELQQRIAEMRSLTADLGRQTGRLAWEIRPSVLDDLGIQTAIQNLLDSWSETSNIQFDLHMTLGTRRLPSAVETTLYRVLQEALTNVVRHAAARQVGVILRLSGDEVTMIVEDDGRGFSTTGPKQPTSRLGLLGIRERLSLVGGSLELETAPGKGTTLYARIPL</sequence>
<dbReference type="Pfam" id="PF01590">
    <property type="entry name" value="GAF"/>
    <property type="match status" value="1"/>
</dbReference>
<keyword evidence="9 18" id="KW-0418">Kinase</keyword>
<dbReference type="EMBL" id="QRDT01000009">
    <property type="protein sequence ID" value="RED35277.1"/>
    <property type="molecule type" value="Genomic_DNA"/>
</dbReference>
<evidence type="ECO:0000313" key="19">
    <source>
        <dbReference type="Proteomes" id="UP000252631"/>
    </source>
</evidence>
<dbReference type="Pfam" id="PF00360">
    <property type="entry name" value="PHY"/>
    <property type="match status" value="1"/>
</dbReference>
<dbReference type="InterPro" id="IPR003594">
    <property type="entry name" value="HATPase_dom"/>
</dbReference>
<dbReference type="AlphaFoldDB" id="A0A336JMM8"/>
<gene>
    <name evidence="17" type="ORF">BJ125_109121</name>
    <name evidence="18" type="ORF">SAMN05892882_109121</name>
</gene>
<dbReference type="InterPro" id="IPR013654">
    <property type="entry name" value="PAS_2"/>
</dbReference>
<evidence type="ECO:0000256" key="13">
    <source>
        <dbReference type="ARBA" id="ARBA00023170"/>
    </source>
</evidence>
<evidence type="ECO:0000313" key="20">
    <source>
        <dbReference type="Proteomes" id="UP000256343"/>
    </source>
</evidence>
<dbReference type="Gene3D" id="3.30.450.40">
    <property type="match status" value="1"/>
</dbReference>
<dbReference type="GO" id="GO:0000155">
    <property type="term" value="F:phosphorelay sensor kinase activity"/>
    <property type="evidence" value="ECO:0007669"/>
    <property type="project" value="InterPro"/>
</dbReference>
<evidence type="ECO:0000256" key="11">
    <source>
        <dbReference type="ARBA" id="ARBA00022991"/>
    </source>
</evidence>
<evidence type="ECO:0000313" key="18">
    <source>
        <dbReference type="EMBL" id="SSW90967.1"/>
    </source>
</evidence>
<accession>A0A336JMM8</accession>
<dbReference type="PRINTS" id="PR01033">
    <property type="entry name" value="PHYTOCHROME"/>
</dbReference>
<feature type="domain" description="Histidine kinase" evidence="16">
    <location>
        <begin position="684"/>
        <end position="772"/>
    </location>
</feature>
<dbReference type="PROSITE" id="PS50046">
    <property type="entry name" value="PHYTOCHROME_2"/>
    <property type="match status" value="1"/>
</dbReference>
<evidence type="ECO:0000313" key="17">
    <source>
        <dbReference type="EMBL" id="RED35277.1"/>
    </source>
</evidence>
<dbReference type="InterPro" id="IPR003018">
    <property type="entry name" value="GAF"/>
</dbReference>
<evidence type="ECO:0000256" key="5">
    <source>
        <dbReference type="ARBA" id="ARBA00022553"/>
    </source>
</evidence>
<evidence type="ECO:0000256" key="10">
    <source>
        <dbReference type="ARBA" id="ARBA00022840"/>
    </source>
</evidence>
<dbReference type="PANTHER" id="PTHR24421">
    <property type="entry name" value="NITRATE/NITRITE SENSOR PROTEIN NARX-RELATED"/>
    <property type="match status" value="1"/>
</dbReference>
<evidence type="ECO:0000256" key="12">
    <source>
        <dbReference type="ARBA" id="ARBA00023012"/>
    </source>
</evidence>
<dbReference type="GO" id="GO:0046983">
    <property type="term" value="F:protein dimerization activity"/>
    <property type="evidence" value="ECO:0007669"/>
    <property type="project" value="InterPro"/>
</dbReference>
<dbReference type="InterPro" id="IPR035965">
    <property type="entry name" value="PAS-like_dom_sf"/>
</dbReference>
<dbReference type="GO" id="GO:0016020">
    <property type="term" value="C:membrane"/>
    <property type="evidence" value="ECO:0007669"/>
    <property type="project" value="InterPro"/>
</dbReference>
<keyword evidence="13" id="KW-0675">Receptor</keyword>
<dbReference type="Gene3D" id="3.30.450.20">
    <property type="entry name" value="PAS domain"/>
    <property type="match status" value="1"/>
</dbReference>
<keyword evidence="20" id="KW-1185">Reference proteome</keyword>
<reference evidence="17 20" key="2">
    <citation type="submission" date="2018-07" db="EMBL/GenBank/DDBJ databases">
        <title>Genomic Encyclopedia of Archaeal and Bacterial Type Strains, Phase II (KMG-II): from individual species to whole genera.</title>
        <authorList>
            <person name="Goeker M."/>
        </authorList>
    </citation>
    <scope>NUCLEOTIDE SEQUENCE [LARGE SCALE GENOMIC DNA]</scope>
    <source>
        <strain evidence="17 20">JA575</strain>
    </source>
</reference>
<evidence type="ECO:0000256" key="14">
    <source>
        <dbReference type="SAM" id="MobiDB-lite"/>
    </source>
</evidence>
<evidence type="ECO:0000256" key="2">
    <source>
        <dbReference type="ARBA" id="ARBA00006402"/>
    </source>
</evidence>
<dbReference type="CDD" id="cd16917">
    <property type="entry name" value="HATPase_UhpB-NarQ-NarX-like"/>
    <property type="match status" value="1"/>
</dbReference>
<dbReference type="InterPro" id="IPR011712">
    <property type="entry name" value="Sig_transdc_His_kin_sub3_dim/P"/>
</dbReference>
<evidence type="ECO:0000256" key="3">
    <source>
        <dbReference type="ARBA" id="ARBA00012438"/>
    </source>
</evidence>
<organism evidence="18 19">
    <name type="scientific">Rhodopseudomonas pentothenatexigens</name>
    <dbReference type="NCBI Taxonomy" id="999699"/>
    <lineage>
        <taxon>Bacteria</taxon>
        <taxon>Pseudomonadati</taxon>
        <taxon>Pseudomonadota</taxon>
        <taxon>Alphaproteobacteria</taxon>
        <taxon>Hyphomicrobiales</taxon>
        <taxon>Nitrobacteraceae</taxon>
        <taxon>Rhodopseudomonas</taxon>
    </lineage>
</organism>
<dbReference type="RefSeq" id="WP_114358093.1">
    <property type="nucleotide sequence ID" value="NZ_QRDT01000009.1"/>
</dbReference>
<comment type="similarity">
    <text evidence="2">In the N-terminal section; belongs to the phytochrome family.</text>
</comment>
<evidence type="ECO:0000256" key="8">
    <source>
        <dbReference type="ARBA" id="ARBA00022741"/>
    </source>
</evidence>
<evidence type="ECO:0000256" key="1">
    <source>
        <dbReference type="ARBA" id="ARBA00000085"/>
    </source>
</evidence>
<dbReference type="GO" id="GO:0009584">
    <property type="term" value="P:detection of visible light"/>
    <property type="evidence" value="ECO:0007669"/>
    <property type="project" value="InterPro"/>
</dbReference>
<dbReference type="GO" id="GO:0005524">
    <property type="term" value="F:ATP binding"/>
    <property type="evidence" value="ECO:0007669"/>
    <property type="project" value="UniProtKB-KW"/>
</dbReference>
<dbReference type="InterPro" id="IPR036890">
    <property type="entry name" value="HATPase_C_sf"/>
</dbReference>
<proteinExistence type="inferred from homology"/>
<dbReference type="InterPro" id="IPR001294">
    <property type="entry name" value="Phytochrome"/>
</dbReference>
<dbReference type="InterPro" id="IPR005467">
    <property type="entry name" value="His_kinase_dom"/>
</dbReference>
<keyword evidence="4" id="KW-0600">Photoreceptor protein</keyword>
<dbReference type="Gene3D" id="3.30.565.10">
    <property type="entry name" value="Histidine kinase-like ATPase, C-terminal domain"/>
    <property type="match status" value="1"/>
</dbReference>
<dbReference type="Proteomes" id="UP000252631">
    <property type="component" value="Unassembled WGS sequence"/>
</dbReference>
<dbReference type="SUPFAM" id="SSF55781">
    <property type="entry name" value="GAF domain-like"/>
    <property type="match status" value="2"/>
</dbReference>
<dbReference type="SMART" id="SM00387">
    <property type="entry name" value="HATPase_c"/>
    <property type="match status" value="1"/>
</dbReference>
<dbReference type="Proteomes" id="UP000256343">
    <property type="component" value="Unassembled WGS sequence"/>
</dbReference>
<dbReference type="Pfam" id="PF08446">
    <property type="entry name" value="PAS_2"/>
    <property type="match status" value="1"/>
</dbReference>
<dbReference type="SMART" id="SM00065">
    <property type="entry name" value="GAF"/>
    <property type="match status" value="1"/>
</dbReference>
<feature type="domain" description="Phytochrome chromophore attachment site" evidence="15">
    <location>
        <begin position="155"/>
        <end position="310"/>
    </location>
</feature>
<dbReference type="SUPFAM" id="SSF55785">
    <property type="entry name" value="PYP-like sensor domain (PAS domain)"/>
    <property type="match status" value="1"/>
</dbReference>
<name>A0A336JMM8_9BRAD</name>
<keyword evidence="7" id="KW-0808">Transferase</keyword>
<keyword evidence="5" id="KW-0597">Phosphoprotein</keyword>
<keyword evidence="12" id="KW-0902">Two-component regulatory system</keyword>
<evidence type="ECO:0000259" key="15">
    <source>
        <dbReference type="PROSITE" id="PS50046"/>
    </source>
</evidence>
<dbReference type="GO" id="GO:0006355">
    <property type="term" value="P:regulation of DNA-templated transcription"/>
    <property type="evidence" value="ECO:0007669"/>
    <property type="project" value="InterPro"/>
</dbReference>
<dbReference type="Pfam" id="PF02518">
    <property type="entry name" value="HATPase_c"/>
    <property type="match status" value="1"/>
</dbReference>
<evidence type="ECO:0000256" key="4">
    <source>
        <dbReference type="ARBA" id="ARBA00022543"/>
    </source>
</evidence>
<keyword evidence="6" id="KW-0716">Sensory transduction</keyword>
<dbReference type="Gene3D" id="1.20.5.1930">
    <property type="match status" value="1"/>
</dbReference>
<protein>
    <recommendedName>
        <fullName evidence="3">histidine kinase</fullName>
        <ecNumber evidence="3">2.7.13.3</ecNumber>
    </recommendedName>
</protein>
<dbReference type="EC" id="2.7.13.3" evidence="3"/>
<dbReference type="InterPro" id="IPR050482">
    <property type="entry name" value="Sensor_HK_TwoCompSys"/>
</dbReference>
<keyword evidence="11" id="KW-0157">Chromophore</keyword>
<feature type="region of interest" description="Disordered" evidence="14">
    <location>
        <begin position="1"/>
        <end position="29"/>
    </location>
</feature>
<evidence type="ECO:0000256" key="6">
    <source>
        <dbReference type="ARBA" id="ARBA00022606"/>
    </source>
</evidence>
<reference evidence="18 19" key="1">
    <citation type="submission" date="2017-08" db="EMBL/GenBank/DDBJ databases">
        <authorList>
            <person name="de Groot N.N."/>
        </authorList>
    </citation>
    <scope>NUCLEOTIDE SEQUENCE [LARGE SCALE GENOMIC DNA]</scope>
    <source>
        <strain evidence="18 19">JA575</strain>
    </source>
</reference>
<dbReference type="Pfam" id="PF07730">
    <property type="entry name" value="HisKA_3"/>
    <property type="match status" value="1"/>
</dbReference>
<feature type="compositionally biased region" description="Polar residues" evidence="14">
    <location>
        <begin position="1"/>
        <end position="10"/>
    </location>
</feature>
<keyword evidence="10" id="KW-0067">ATP-binding</keyword>
<dbReference type="PANTHER" id="PTHR24421:SF10">
    <property type="entry name" value="NITRATE_NITRITE SENSOR PROTEIN NARQ"/>
    <property type="match status" value="1"/>
</dbReference>
<dbReference type="InterPro" id="IPR016132">
    <property type="entry name" value="Phyto_chromo_attachment"/>
</dbReference>
<dbReference type="OrthoDB" id="9760752at2"/>